<dbReference type="Gene3D" id="3.30.2390.20">
    <property type="entry name" value="Type VII secretion system EccB, repeat 1 domain"/>
    <property type="match status" value="1"/>
</dbReference>
<accession>A0AA97GW31</accession>
<evidence type="ECO:0000313" key="12">
    <source>
        <dbReference type="EMBL" id="WOC13420.1"/>
    </source>
</evidence>
<dbReference type="EC" id="3.6.-.-" evidence="12"/>
<dbReference type="EMBL" id="CP128986">
    <property type="protein sequence ID" value="WOC13420.1"/>
    <property type="molecule type" value="Genomic_DNA"/>
</dbReference>
<proteinExistence type="inferred from homology"/>
<keyword evidence="3" id="KW-1003">Cell membrane</keyword>
<evidence type="ECO:0000256" key="3">
    <source>
        <dbReference type="ARBA" id="ARBA00022475"/>
    </source>
</evidence>
<keyword evidence="6 12" id="KW-0378">Hydrolase</keyword>
<dbReference type="PANTHER" id="PTHR40765:SF2">
    <property type="entry name" value="ESX-2 SECRETION SYSTEM ATPASE ECCB2"/>
    <property type="match status" value="1"/>
</dbReference>
<evidence type="ECO:0000256" key="6">
    <source>
        <dbReference type="ARBA" id="ARBA00022801"/>
    </source>
</evidence>
<protein>
    <submittedName>
        <fullName evidence="12">ESX-5 secretion system ATPase EccB5</fullName>
        <ecNumber evidence="12">3.6.-.-</ecNumber>
    </submittedName>
</protein>
<evidence type="ECO:0000256" key="1">
    <source>
        <dbReference type="ARBA" id="ARBA00004162"/>
    </source>
</evidence>
<keyword evidence="4 11" id="KW-0812">Transmembrane</keyword>
<reference evidence="12" key="1">
    <citation type="submission" date="2023-06" db="EMBL/GenBank/DDBJ databases">
        <title>Gordonia sp. nov. and Pseudochrobactrum sp. nov., two species isolated from the burying beetle Nicrophorus vespilloides.</title>
        <authorList>
            <person name="Poehlein A."/>
            <person name="Guzman J."/>
            <person name="Daniel R."/>
            <person name="Vilcinskas A."/>
        </authorList>
    </citation>
    <scope>NUCLEOTIDE SEQUENCE</scope>
    <source>
        <strain evidence="12">MP11Mi</strain>
    </source>
</reference>
<dbReference type="AlphaFoldDB" id="A0AA97GW31"/>
<keyword evidence="9 11" id="KW-0472">Membrane</keyword>
<evidence type="ECO:0000256" key="9">
    <source>
        <dbReference type="ARBA" id="ARBA00023136"/>
    </source>
</evidence>
<dbReference type="InterPro" id="IPR007795">
    <property type="entry name" value="T7SS_EccB"/>
</dbReference>
<keyword evidence="7" id="KW-0067">ATP-binding</keyword>
<dbReference type="GO" id="GO:0005576">
    <property type="term" value="C:extracellular region"/>
    <property type="evidence" value="ECO:0007669"/>
    <property type="project" value="TreeGrafter"/>
</dbReference>
<evidence type="ECO:0000256" key="8">
    <source>
        <dbReference type="ARBA" id="ARBA00022989"/>
    </source>
</evidence>
<organism evidence="12">
    <name type="scientific">Gordonia sp. MP11Mi</name>
    <dbReference type="NCBI Taxonomy" id="3022769"/>
    <lineage>
        <taxon>Bacteria</taxon>
        <taxon>Bacillati</taxon>
        <taxon>Actinomycetota</taxon>
        <taxon>Actinomycetes</taxon>
        <taxon>Mycobacteriales</taxon>
        <taxon>Gordoniaceae</taxon>
        <taxon>Gordonia</taxon>
    </lineage>
</organism>
<feature type="transmembrane region" description="Helical" evidence="11">
    <location>
        <begin position="43"/>
        <end position="64"/>
    </location>
</feature>
<dbReference type="PANTHER" id="PTHR40765">
    <property type="entry name" value="ESX-2 SECRETION SYSTEM ATPASE ECCB2"/>
    <property type="match status" value="1"/>
</dbReference>
<dbReference type="InterPro" id="IPR044857">
    <property type="entry name" value="T7SS_EccB_R1"/>
</dbReference>
<dbReference type="GO" id="GO:0005886">
    <property type="term" value="C:plasma membrane"/>
    <property type="evidence" value="ECO:0007669"/>
    <property type="project" value="UniProtKB-SubCell"/>
</dbReference>
<keyword evidence="5" id="KW-0547">Nucleotide-binding</keyword>
<keyword evidence="8 11" id="KW-1133">Transmembrane helix</keyword>
<dbReference type="NCBIfam" id="TIGR03919">
    <property type="entry name" value="T7SS_EccB"/>
    <property type="match status" value="1"/>
</dbReference>
<dbReference type="InterPro" id="IPR042485">
    <property type="entry name" value="T7SS_EccB_R3"/>
</dbReference>
<feature type="region of interest" description="Disordered" evidence="10">
    <location>
        <begin position="121"/>
        <end position="140"/>
    </location>
</feature>
<dbReference type="RefSeq" id="WP_420039244.1">
    <property type="nucleotide sequence ID" value="NZ_CP128986.1"/>
</dbReference>
<evidence type="ECO:0000256" key="11">
    <source>
        <dbReference type="SAM" id="Phobius"/>
    </source>
</evidence>
<name>A0AA97GW31_9ACTN</name>
<evidence type="ECO:0000256" key="2">
    <source>
        <dbReference type="ARBA" id="ARBA00008149"/>
    </source>
</evidence>
<gene>
    <name evidence="12" type="primary">eccB5</name>
    <name evidence="12" type="ORF">MP11Mi_25210</name>
</gene>
<dbReference type="GO" id="GO:0005524">
    <property type="term" value="F:ATP binding"/>
    <property type="evidence" value="ECO:0007669"/>
    <property type="project" value="UniProtKB-KW"/>
</dbReference>
<evidence type="ECO:0000256" key="10">
    <source>
        <dbReference type="SAM" id="MobiDB-lite"/>
    </source>
</evidence>
<evidence type="ECO:0000256" key="5">
    <source>
        <dbReference type="ARBA" id="ARBA00022741"/>
    </source>
</evidence>
<comment type="similarity">
    <text evidence="2">Belongs to the EccB family.</text>
</comment>
<comment type="subcellular location">
    <subcellularLocation>
        <location evidence="1">Cell membrane</location>
        <topology evidence="1">Single-pass membrane protein</topology>
    </subcellularLocation>
</comment>
<dbReference type="Pfam" id="PF05108">
    <property type="entry name" value="T7SS_ESX1_EccB"/>
    <property type="match status" value="1"/>
</dbReference>
<sequence length="462" mass="47967">MSRRMTTRAQVSGYRFGLTRAEHALVRRDVRLLHDPMRSQSRALVTGVVIAVLILAGAGVYGLIRPAPSVGDAQIVTDPGGAMFVRIDEVMHPVLNLASARLVVGSPASVKAVSAASLREHPRGPTLGIPGAPASLPGAADDGDSAWTVCDGADGTVVLAGVDPRAAPADTGVLVVDGDERWLLYNDRRGDVSVPVKARVDTSRIEVLRALGLEGAEPREVSAALLDTFPQVPALEVPDVPERGAPGPLGAVVGTVIRTATAAGAYVYRVVLADGVQQVPETAADVLLAVDSASPTIRDVSSADLTSVRAVDGLPVGHFPDDAPTMRGGSDSVVCRHWARRRDESARERLVVADRLPVSGSGTPVRLGSADGPGSGVDGFYLAPGTAEYVALTGIRADSPLAGQRFLITDTGVRHRLAGGDAATSLGLSDTPLRAPWSVISLVPEGPELSRVAALTMRDVVR</sequence>
<dbReference type="Gene3D" id="2.40.50.910">
    <property type="entry name" value="Type VII secretion system EccB, repeat 3 domain"/>
    <property type="match status" value="1"/>
</dbReference>
<dbReference type="GO" id="GO:0016787">
    <property type="term" value="F:hydrolase activity"/>
    <property type="evidence" value="ECO:0007669"/>
    <property type="project" value="UniProtKB-KW"/>
</dbReference>
<evidence type="ECO:0000256" key="4">
    <source>
        <dbReference type="ARBA" id="ARBA00022692"/>
    </source>
</evidence>
<evidence type="ECO:0000256" key="7">
    <source>
        <dbReference type="ARBA" id="ARBA00022840"/>
    </source>
</evidence>